<proteinExistence type="inferred from homology"/>
<accession>A0A0H4TDE3</accession>
<evidence type="ECO:0000313" key="8">
    <source>
        <dbReference type="EMBL" id="AKQ04562.1"/>
    </source>
</evidence>
<keyword evidence="5 6" id="KW-0687">Ribonucleoprotein</keyword>
<dbReference type="InterPro" id="IPR000266">
    <property type="entry name" value="Ribosomal_uS17"/>
</dbReference>
<evidence type="ECO:0000256" key="1">
    <source>
        <dbReference type="ARBA" id="ARBA00010254"/>
    </source>
</evidence>
<sequence length="95" mass="10587">MARRRLIGKVTSNKMMKTVVVEVENSYRHPLYGKVVHRSSRFKAHDDQGCQQGDTVRIVESRPISKDKRWVVEAILEKGNQVELPAEGAGQGGAA</sequence>
<organism evidence="8">
    <name type="scientific">uncultured Chloroflexi bacterium Rifle_16ft_4_minimus_6153</name>
    <dbReference type="NCBI Taxonomy" id="1665079"/>
    <lineage>
        <taxon>Bacteria</taxon>
        <taxon>Bacillati</taxon>
        <taxon>Chloroflexota</taxon>
        <taxon>environmental samples</taxon>
    </lineage>
</organism>
<dbReference type="GO" id="GO:0006412">
    <property type="term" value="P:translation"/>
    <property type="evidence" value="ECO:0007669"/>
    <property type="project" value="UniProtKB-UniRule"/>
</dbReference>
<dbReference type="HAMAP" id="MF_01345_B">
    <property type="entry name" value="Ribosomal_uS17_B"/>
    <property type="match status" value="1"/>
</dbReference>
<dbReference type="SUPFAM" id="SSF50249">
    <property type="entry name" value="Nucleic acid-binding proteins"/>
    <property type="match status" value="1"/>
</dbReference>
<dbReference type="InterPro" id="IPR012340">
    <property type="entry name" value="NA-bd_OB-fold"/>
</dbReference>
<evidence type="ECO:0000256" key="7">
    <source>
        <dbReference type="RuleBase" id="RU003872"/>
    </source>
</evidence>
<keyword evidence="4 6" id="KW-0689">Ribosomal protein</keyword>
<evidence type="ECO:0000256" key="6">
    <source>
        <dbReference type="HAMAP-Rule" id="MF_01345"/>
    </source>
</evidence>
<dbReference type="PANTHER" id="PTHR10744">
    <property type="entry name" value="40S RIBOSOMAL PROTEIN S11 FAMILY MEMBER"/>
    <property type="match status" value="1"/>
</dbReference>
<dbReference type="InterPro" id="IPR019984">
    <property type="entry name" value="Ribosomal_uS17_bact/chlr"/>
</dbReference>
<dbReference type="GO" id="GO:0003735">
    <property type="term" value="F:structural constituent of ribosome"/>
    <property type="evidence" value="ECO:0007669"/>
    <property type="project" value="UniProtKB-UniRule"/>
</dbReference>
<dbReference type="Gene3D" id="2.40.50.140">
    <property type="entry name" value="Nucleic acid-binding proteins"/>
    <property type="match status" value="1"/>
</dbReference>
<dbReference type="NCBIfam" id="NF004123">
    <property type="entry name" value="PRK05610.1"/>
    <property type="match status" value="1"/>
</dbReference>
<evidence type="ECO:0000256" key="2">
    <source>
        <dbReference type="ARBA" id="ARBA00022730"/>
    </source>
</evidence>
<keyword evidence="2 6" id="KW-0699">rRNA-binding</keyword>
<comment type="similarity">
    <text evidence="1 6 7">Belongs to the universal ribosomal protein uS17 family.</text>
</comment>
<comment type="function">
    <text evidence="6">One of the primary rRNA binding proteins, it binds specifically to the 5'-end of 16S ribosomal RNA.</text>
</comment>
<dbReference type="PRINTS" id="PR00973">
    <property type="entry name" value="RIBOSOMALS17"/>
</dbReference>
<dbReference type="PANTHER" id="PTHR10744:SF1">
    <property type="entry name" value="SMALL RIBOSOMAL SUBUNIT PROTEIN US17M"/>
    <property type="match status" value="1"/>
</dbReference>
<reference evidence="8" key="1">
    <citation type="journal article" date="2015" name="ISME J.">
        <title>Aquifer environment selects for microbial species cohorts in sediment and groundwater.</title>
        <authorList>
            <person name="Hug L.A."/>
            <person name="Thomas B.C."/>
            <person name="Brown C.T."/>
            <person name="Frischkorn K.R."/>
            <person name="Williams K.H."/>
            <person name="Tringe S.G."/>
            <person name="Banfield J.F."/>
        </authorList>
    </citation>
    <scope>NUCLEOTIDE SEQUENCE</scope>
</reference>
<dbReference type="AlphaFoldDB" id="A0A0H4TDE3"/>
<comment type="subunit">
    <text evidence="6">Part of the 30S ribosomal subunit.</text>
</comment>
<keyword evidence="3 6" id="KW-0694">RNA-binding</keyword>
<name>A0A0H4TDE3_9CHLR</name>
<dbReference type="PROSITE" id="PS00056">
    <property type="entry name" value="RIBOSOMAL_S17"/>
    <property type="match status" value="1"/>
</dbReference>
<dbReference type="InterPro" id="IPR019979">
    <property type="entry name" value="Ribosomal_uS17_CS"/>
</dbReference>
<dbReference type="NCBIfam" id="TIGR03635">
    <property type="entry name" value="uS17_bact"/>
    <property type="match status" value="1"/>
</dbReference>
<protein>
    <recommendedName>
        <fullName evidence="6">Small ribosomal subunit protein uS17</fullName>
    </recommendedName>
</protein>
<dbReference type="GO" id="GO:0022627">
    <property type="term" value="C:cytosolic small ribosomal subunit"/>
    <property type="evidence" value="ECO:0007669"/>
    <property type="project" value="UniProtKB-UniRule"/>
</dbReference>
<dbReference type="GO" id="GO:0019843">
    <property type="term" value="F:rRNA binding"/>
    <property type="evidence" value="ECO:0007669"/>
    <property type="project" value="UniProtKB-UniRule"/>
</dbReference>
<evidence type="ECO:0000256" key="4">
    <source>
        <dbReference type="ARBA" id="ARBA00022980"/>
    </source>
</evidence>
<dbReference type="Pfam" id="PF00366">
    <property type="entry name" value="Ribosomal_S17"/>
    <property type="match status" value="1"/>
</dbReference>
<gene>
    <name evidence="6 8" type="primary">rpsQ</name>
</gene>
<evidence type="ECO:0000256" key="3">
    <source>
        <dbReference type="ARBA" id="ARBA00022884"/>
    </source>
</evidence>
<dbReference type="CDD" id="cd00364">
    <property type="entry name" value="Ribosomal_uS17"/>
    <property type="match status" value="1"/>
</dbReference>
<evidence type="ECO:0000256" key="5">
    <source>
        <dbReference type="ARBA" id="ARBA00023274"/>
    </source>
</evidence>
<dbReference type="EMBL" id="KT007044">
    <property type="protein sequence ID" value="AKQ04562.1"/>
    <property type="molecule type" value="Genomic_DNA"/>
</dbReference>